<proteinExistence type="inferred from homology"/>
<evidence type="ECO:0000256" key="2">
    <source>
        <dbReference type="SAM" id="SignalP"/>
    </source>
</evidence>
<dbReference type="InterPro" id="IPR000757">
    <property type="entry name" value="Beta-glucanase-like"/>
</dbReference>
<evidence type="ECO:0000256" key="1">
    <source>
        <dbReference type="ARBA" id="ARBA00006865"/>
    </source>
</evidence>
<comment type="similarity">
    <text evidence="1">Belongs to the glycosyl hydrolase 16 family.</text>
</comment>
<keyword evidence="5" id="KW-1185">Reference proteome</keyword>
<feature type="domain" description="GH16" evidence="3">
    <location>
        <begin position="294"/>
        <end position="540"/>
    </location>
</feature>
<accession>A0A6L6U6E1</accession>
<feature type="chain" id="PRO_5027117518" evidence="2">
    <location>
        <begin position="21"/>
        <end position="540"/>
    </location>
</feature>
<dbReference type="PROSITE" id="PS51762">
    <property type="entry name" value="GH16_2"/>
    <property type="match status" value="1"/>
</dbReference>
<feature type="signal peptide" evidence="2">
    <location>
        <begin position="1"/>
        <end position="20"/>
    </location>
</feature>
<dbReference type="InterPro" id="IPR050546">
    <property type="entry name" value="Glycosyl_Hydrlase_16"/>
</dbReference>
<dbReference type="CDD" id="cd08023">
    <property type="entry name" value="GH16_laminarinase_like"/>
    <property type="match status" value="1"/>
</dbReference>
<keyword evidence="4" id="KW-0378">Hydrolase</keyword>
<keyword evidence="2" id="KW-0732">Signal</keyword>
<dbReference type="PANTHER" id="PTHR10963">
    <property type="entry name" value="GLYCOSYL HYDROLASE-RELATED"/>
    <property type="match status" value="1"/>
</dbReference>
<dbReference type="Proteomes" id="UP000478208">
    <property type="component" value="Unassembled WGS sequence"/>
</dbReference>
<name>A0A6L6U6E1_9FLAO</name>
<protein>
    <submittedName>
        <fullName evidence="4">Family 16 glycosylhydrolase</fullName>
    </submittedName>
</protein>
<dbReference type="AlphaFoldDB" id="A0A6L6U6E1"/>
<dbReference type="GO" id="GO:0004553">
    <property type="term" value="F:hydrolase activity, hydrolyzing O-glycosyl compounds"/>
    <property type="evidence" value="ECO:0007669"/>
    <property type="project" value="InterPro"/>
</dbReference>
<evidence type="ECO:0000259" key="3">
    <source>
        <dbReference type="PROSITE" id="PS51762"/>
    </source>
</evidence>
<comment type="caution">
    <text evidence="4">The sequence shown here is derived from an EMBL/GenBank/DDBJ whole genome shotgun (WGS) entry which is preliminary data.</text>
</comment>
<organism evidence="4 5">
    <name type="scientific">Winogradskyella endarachnes</name>
    <dbReference type="NCBI Taxonomy" id="2681965"/>
    <lineage>
        <taxon>Bacteria</taxon>
        <taxon>Pseudomonadati</taxon>
        <taxon>Bacteroidota</taxon>
        <taxon>Flavobacteriia</taxon>
        <taxon>Flavobacteriales</taxon>
        <taxon>Flavobacteriaceae</taxon>
        <taxon>Winogradskyella</taxon>
    </lineage>
</organism>
<reference evidence="4 5" key="1">
    <citation type="submission" date="2019-12" db="EMBL/GenBank/DDBJ databases">
        <authorList>
            <person name="Li J."/>
        </authorList>
    </citation>
    <scope>NUCLEOTIDE SEQUENCE [LARGE SCALE GENOMIC DNA]</scope>
    <source>
        <strain evidence="4 5">HL2-2</strain>
    </source>
</reference>
<dbReference type="EMBL" id="WOWS01000002">
    <property type="protein sequence ID" value="MUU77781.1"/>
    <property type="molecule type" value="Genomic_DNA"/>
</dbReference>
<dbReference type="Pfam" id="PF00722">
    <property type="entry name" value="Glyco_hydro_16"/>
    <property type="match status" value="1"/>
</dbReference>
<dbReference type="InterPro" id="IPR013320">
    <property type="entry name" value="ConA-like_dom_sf"/>
</dbReference>
<dbReference type="SUPFAM" id="SSF49899">
    <property type="entry name" value="Concanavalin A-like lectins/glucanases"/>
    <property type="match status" value="1"/>
</dbReference>
<dbReference type="PROSITE" id="PS51257">
    <property type="entry name" value="PROKAR_LIPOPROTEIN"/>
    <property type="match status" value="1"/>
</dbReference>
<evidence type="ECO:0000313" key="4">
    <source>
        <dbReference type="EMBL" id="MUU77781.1"/>
    </source>
</evidence>
<sequence length="540" mass="58694">MKKLKNMIFLFLSLALLVSCDEETYEFGDITTPTNLEVTAEIVGQDADNPYGDGSGTVNFTATADDAISYRFSYDDSQDMAPLGTISYNFSDLGVNTYTLTVVAIGTAGTSTSTTIDVEVLATYSPPQDLLDALIGDGTKVWRIKSETAGHFGLGPVGGTVPSEWYGAGPDEKVGVGMYDDRFMFSADGTFTYITNNTNDEAGTDTSGTVFGRDGLISDLGSGGTVNGADVENLPYSDYTEDYVLIAPGGVETISLSGIGFISYYIGGSHTYEIYDRSVPNELVLRSTDGNGEFDWWFTITSEEEPDDVVTDYELVWSDEFEIDGAPDPANWNYNLGAGGWGNQEVQTYTDSAENVIVQDGVLKITAKADGNGGYTSARIKSEGLQEFTYGKVEISAKLPSAQGTWPALWMLGANFSEVSWPYCGEIDIMEQTGWDKNTSLGTFHWFDNGTNANASYGETIAVANASSEFHLYTLEWDETELKIFLDGNLIVTLANNDDFPFNADFFFIMNIAMGGTLGGDIDPAFTEDTMEVDYIRVYQ</sequence>
<dbReference type="Gene3D" id="2.60.120.200">
    <property type="match status" value="1"/>
</dbReference>
<evidence type="ECO:0000313" key="5">
    <source>
        <dbReference type="Proteomes" id="UP000478208"/>
    </source>
</evidence>
<dbReference type="PANTHER" id="PTHR10963:SF55">
    <property type="entry name" value="GLYCOSIDE HYDROLASE FAMILY 16 PROTEIN"/>
    <property type="match status" value="1"/>
</dbReference>
<gene>
    <name evidence="4" type="ORF">GN138_04950</name>
</gene>
<dbReference type="RefSeq" id="WP_157362686.1">
    <property type="nucleotide sequence ID" value="NZ_WOWS01000002.1"/>
</dbReference>
<dbReference type="GO" id="GO:0005975">
    <property type="term" value="P:carbohydrate metabolic process"/>
    <property type="evidence" value="ECO:0007669"/>
    <property type="project" value="InterPro"/>
</dbReference>